<protein>
    <recommendedName>
        <fullName evidence="3">non-specific serine/threonine protein kinase</fullName>
        <ecNumber evidence="3">2.7.11.1</ecNumber>
    </recommendedName>
</protein>
<evidence type="ECO:0000256" key="8">
    <source>
        <dbReference type="ARBA" id="ARBA00022777"/>
    </source>
</evidence>
<dbReference type="PANTHER" id="PTHR11139:SF125">
    <property type="entry name" value="SERINE_THREONINE-PROTEIN KINASE MEC1"/>
    <property type="match status" value="1"/>
</dbReference>
<dbReference type="InterPro" id="IPR011009">
    <property type="entry name" value="Kinase-like_dom_sf"/>
</dbReference>
<feature type="compositionally biased region" description="Polar residues" evidence="13">
    <location>
        <begin position="433"/>
        <end position="442"/>
    </location>
</feature>
<feature type="domain" description="PI3K/PI4K catalytic" evidence="14">
    <location>
        <begin position="747"/>
        <end position="1058"/>
    </location>
</feature>
<keyword evidence="9" id="KW-0067">ATP-binding</keyword>
<dbReference type="CDD" id="cd00892">
    <property type="entry name" value="PIKKc_ATR"/>
    <property type="match status" value="1"/>
</dbReference>
<dbReference type="PANTHER" id="PTHR11139">
    <property type="entry name" value="ATAXIA TELANGIECTASIA MUTATED ATM -RELATED"/>
    <property type="match status" value="1"/>
</dbReference>
<comment type="catalytic activity">
    <reaction evidence="11">
        <text>L-threonyl-[protein] + ATP = O-phospho-L-threonyl-[protein] + ADP + H(+)</text>
        <dbReference type="Rhea" id="RHEA:46608"/>
        <dbReference type="Rhea" id="RHEA-COMP:11060"/>
        <dbReference type="Rhea" id="RHEA-COMP:11605"/>
        <dbReference type="ChEBI" id="CHEBI:15378"/>
        <dbReference type="ChEBI" id="CHEBI:30013"/>
        <dbReference type="ChEBI" id="CHEBI:30616"/>
        <dbReference type="ChEBI" id="CHEBI:61977"/>
        <dbReference type="ChEBI" id="CHEBI:456216"/>
        <dbReference type="EC" id="2.7.11.1"/>
    </reaction>
</comment>
<gene>
    <name evidence="17" type="ORF">QCA50_000881</name>
</gene>
<dbReference type="GO" id="GO:0000077">
    <property type="term" value="P:DNA damage checkpoint signaling"/>
    <property type="evidence" value="ECO:0007669"/>
    <property type="project" value="TreeGrafter"/>
</dbReference>
<dbReference type="GO" id="GO:0005694">
    <property type="term" value="C:chromosome"/>
    <property type="evidence" value="ECO:0007669"/>
    <property type="project" value="TreeGrafter"/>
</dbReference>
<feature type="domain" description="FATC" evidence="16">
    <location>
        <begin position="1084"/>
        <end position="1116"/>
    </location>
</feature>
<dbReference type="GO" id="GO:0004674">
    <property type="term" value="F:protein serine/threonine kinase activity"/>
    <property type="evidence" value="ECO:0007669"/>
    <property type="project" value="UniProtKB-KW"/>
</dbReference>
<dbReference type="Pfam" id="PF25030">
    <property type="entry name" value="M-HEAT_ATR"/>
    <property type="match status" value="1"/>
</dbReference>
<keyword evidence="18" id="KW-1185">Reference proteome</keyword>
<evidence type="ECO:0000313" key="18">
    <source>
        <dbReference type="Proteomes" id="UP001385951"/>
    </source>
</evidence>
<dbReference type="Pfam" id="PF02259">
    <property type="entry name" value="FAT"/>
    <property type="match status" value="1"/>
</dbReference>
<dbReference type="PROSITE" id="PS51190">
    <property type="entry name" value="FATC"/>
    <property type="match status" value="1"/>
</dbReference>
<keyword evidence="6" id="KW-0547">Nucleotide-binding</keyword>
<dbReference type="InterPro" id="IPR050517">
    <property type="entry name" value="DDR_Repair_Kinase"/>
</dbReference>
<dbReference type="GO" id="GO:0000723">
    <property type="term" value="P:telomere maintenance"/>
    <property type="evidence" value="ECO:0007669"/>
    <property type="project" value="TreeGrafter"/>
</dbReference>
<dbReference type="Pfam" id="PF00454">
    <property type="entry name" value="PI3_PI4_kinase"/>
    <property type="match status" value="1"/>
</dbReference>
<keyword evidence="7" id="KW-0227">DNA damage</keyword>
<evidence type="ECO:0000256" key="5">
    <source>
        <dbReference type="ARBA" id="ARBA00022679"/>
    </source>
</evidence>
<evidence type="ECO:0000256" key="6">
    <source>
        <dbReference type="ARBA" id="ARBA00022741"/>
    </source>
</evidence>
<dbReference type="SUPFAM" id="SSF56112">
    <property type="entry name" value="Protein kinase-like (PK-like)"/>
    <property type="match status" value="1"/>
</dbReference>
<dbReference type="PROSITE" id="PS50290">
    <property type="entry name" value="PI3_4_KINASE_3"/>
    <property type="match status" value="1"/>
</dbReference>
<keyword evidence="8" id="KW-0418">Kinase</keyword>
<dbReference type="Gene3D" id="1.10.1070.11">
    <property type="entry name" value="Phosphatidylinositol 3-/4-kinase, catalytic domain"/>
    <property type="match status" value="1"/>
</dbReference>
<evidence type="ECO:0000256" key="7">
    <source>
        <dbReference type="ARBA" id="ARBA00022763"/>
    </source>
</evidence>
<reference evidence="17 18" key="1">
    <citation type="submission" date="2022-09" db="EMBL/GenBank/DDBJ databases">
        <authorList>
            <person name="Palmer J.M."/>
        </authorList>
    </citation>
    <scope>NUCLEOTIDE SEQUENCE [LARGE SCALE GENOMIC DNA]</scope>
    <source>
        <strain evidence="17 18">DSM 7382</strain>
    </source>
</reference>
<dbReference type="InterPro" id="IPR018936">
    <property type="entry name" value="PI3/4_kinase_CS"/>
</dbReference>
<evidence type="ECO:0000256" key="9">
    <source>
        <dbReference type="ARBA" id="ARBA00022840"/>
    </source>
</evidence>
<proteinExistence type="inferred from homology"/>
<evidence type="ECO:0000259" key="16">
    <source>
        <dbReference type="PROSITE" id="PS51190"/>
    </source>
</evidence>
<evidence type="ECO:0000256" key="10">
    <source>
        <dbReference type="ARBA" id="ARBA00023242"/>
    </source>
</evidence>
<sequence length="1116" mass="127571">MPTSKDSVLRSAYSVLYPTWLTQISFQAVFTVLDHINRWVRNRRQEINAVRVDPKRARTVTDLPEKEDELQLVESVLTSIDQSLMAKAALTSKAYARALMCFEQLLFVNHDGTADPSVAVQAQYEQLHEIYAHLDEPDGMEGISTMILSPSIEHQIREHESTGHWTSAQSCWEVHLQRSPNDLDSHVGLLRCLKNLGHYDTMRTHVQGILTRHPEWQSGLLGFQVESEWMLGDWDQVQSLVENSDSQASSVLFARILLAMRAGDGATLSAAVSHTRKMVGIPLMSSGAKGYKRAYDAVLDLHLVHELDMIYRAVNLGDQRDQSALDNLLRNLSSRMDSTLPAFRIREEVLAIRRAAFGLHASRLPTLKNAVDQSWLHSAKLARKSGYWQTAYSATLQARQNEVPFSFIESAKLTKASGEPIRALQELESSMKTVQPQQSGAQSGVIDLTGEPPVSEETTKMMAKARTLRARWMHESDRFESSQVLKQFTISTQQHKEWESGWFHLGQFQDDCYRALPPEEQALRGSRMNLQTVKCFAKAMRFGSKYIYQTIPRILTLWQDMAEDIATKPNDLEQFRKINQEVQRAARVLPAWKWYIAFPQIVSRVEQENEEAFDILSKIIVMVTQEYPQQALWFFVSTLFTKREQRLSRGRRIINMLKAKQDGEVNILIEATIKMFRELLALCDFKMRDKDPLKLNMPKQFPTLLALTPSPLLVPLQESLIAAVPPASSSDSGHQPFPGDYPTIANFQDEIEVMNSLAKPRKITLVGSDGKLYPFLGKPQDDLRKDARLMDFYAIINKLLQSNSESRRRRLHIRTYGVVTLNETCGFIQWVGNTRPIRHVLQKLYEGRKMQPWSSEVQGISNRCCALPPTEAAKMFTEKILNRIPPLFHEWFIENFSEPAVWFSSRLAFGRTAAVMSMVGFIIGLGDRHGENILMDLHNGDVVHVDFNCLFERGKQLDIPERVPFRLTQNMVDGFGITGVEGVFRKACEVSMQILRDHRDSLITVLDAFIHDRLSDWEIERGRLEKIQVRKWQEECKELKRRDPNALCPEKPKVKIRVVSDKLLWPVGKKFKGIHSAGKNNVERELSTPGLVQTLIQESTDIQNLSKMYMGWMSWL</sequence>
<comment type="subcellular location">
    <subcellularLocation>
        <location evidence="1">Nucleus</location>
    </subcellularLocation>
</comment>
<dbReference type="Pfam" id="PF02260">
    <property type="entry name" value="FATC"/>
    <property type="match status" value="1"/>
</dbReference>
<evidence type="ECO:0000256" key="11">
    <source>
        <dbReference type="ARBA" id="ARBA00047899"/>
    </source>
</evidence>
<dbReference type="Gene3D" id="1.25.40.10">
    <property type="entry name" value="Tetratricopeptide repeat domain"/>
    <property type="match status" value="1"/>
</dbReference>
<dbReference type="SMART" id="SM00146">
    <property type="entry name" value="PI3Kc"/>
    <property type="match status" value="1"/>
</dbReference>
<feature type="region of interest" description="Disordered" evidence="13">
    <location>
        <begin position="433"/>
        <end position="458"/>
    </location>
</feature>
<dbReference type="SMART" id="SM01343">
    <property type="entry name" value="FATC"/>
    <property type="match status" value="1"/>
</dbReference>
<feature type="domain" description="FAT" evidence="15">
    <location>
        <begin position="84"/>
        <end position="641"/>
    </location>
</feature>
<dbReference type="PROSITE" id="PS00916">
    <property type="entry name" value="PI3_4_KINASE_2"/>
    <property type="match status" value="1"/>
</dbReference>
<dbReference type="GO" id="GO:0005524">
    <property type="term" value="F:ATP binding"/>
    <property type="evidence" value="ECO:0007669"/>
    <property type="project" value="UniProtKB-KW"/>
</dbReference>
<name>A0AAW0GYP8_9APHY</name>
<dbReference type="InterPro" id="IPR057564">
    <property type="entry name" value="HEAT_ATR"/>
</dbReference>
<dbReference type="InterPro" id="IPR056802">
    <property type="entry name" value="ATR-like_M-HEAT"/>
</dbReference>
<dbReference type="InterPro" id="IPR003151">
    <property type="entry name" value="PIK-rel_kinase_FAT"/>
</dbReference>
<evidence type="ECO:0000259" key="15">
    <source>
        <dbReference type="PROSITE" id="PS51189"/>
    </source>
</evidence>
<dbReference type="PROSITE" id="PS51189">
    <property type="entry name" value="FAT"/>
    <property type="match status" value="1"/>
</dbReference>
<dbReference type="InterPro" id="IPR000403">
    <property type="entry name" value="PI3/4_kinase_cat_dom"/>
</dbReference>
<evidence type="ECO:0000256" key="3">
    <source>
        <dbReference type="ARBA" id="ARBA00012513"/>
    </source>
</evidence>
<evidence type="ECO:0000313" key="17">
    <source>
        <dbReference type="EMBL" id="KAK7696228.1"/>
    </source>
</evidence>
<dbReference type="InterPro" id="IPR014009">
    <property type="entry name" value="PIK_FAT"/>
</dbReference>
<dbReference type="GO" id="GO:0006281">
    <property type="term" value="P:DNA repair"/>
    <property type="evidence" value="ECO:0007669"/>
    <property type="project" value="TreeGrafter"/>
</dbReference>
<dbReference type="InterPro" id="IPR011990">
    <property type="entry name" value="TPR-like_helical_dom_sf"/>
</dbReference>
<dbReference type="InterPro" id="IPR003152">
    <property type="entry name" value="FATC_dom"/>
</dbReference>
<comment type="catalytic activity">
    <reaction evidence="12">
        <text>L-seryl-[protein] + ATP = O-phospho-L-seryl-[protein] + ADP + H(+)</text>
        <dbReference type="Rhea" id="RHEA:17989"/>
        <dbReference type="Rhea" id="RHEA-COMP:9863"/>
        <dbReference type="Rhea" id="RHEA-COMP:11604"/>
        <dbReference type="ChEBI" id="CHEBI:15378"/>
        <dbReference type="ChEBI" id="CHEBI:29999"/>
        <dbReference type="ChEBI" id="CHEBI:30616"/>
        <dbReference type="ChEBI" id="CHEBI:83421"/>
        <dbReference type="ChEBI" id="CHEBI:456216"/>
        <dbReference type="EC" id="2.7.11.1"/>
    </reaction>
</comment>
<comment type="similarity">
    <text evidence="2">Belongs to the PI3/PI4-kinase family. ATM subfamily.</text>
</comment>
<evidence type="ECO:0000256" key="2">
    <source>
        <dbReference type="ARBA" id="ARBA00010769"/>
    </source>
</evidence>
<dbReference type="GO" id="GO:0005634">
    <property type="term" value="C:nucleus"/>
    <property type="evidence" value="ECO:0007669"/>
    <property type="project" value="UniProtKB-SubCell"/>
</dbReference>
<evidence type="ECO:0000259" key="14">
    <source>
        <dbReference type="PROSITE" id="PS50290"/>
    </source>
</evidence>
<dbReference type="Proteomes" id="UP001385951">
    <property type="component" value="Unassembled WGS sequence"/>
</dbReference>
<dbReference type="Gene3D" id="3.30.1010.10">
    <property type="entry name" value="Phosphatidylinositol 3-kinase Catalytic Subunit, Chain A, domain 4"/>
    <property type="match status" value="1"/>
</dbReference>
<keyword evidence="4" id="KW-0723">Serine/threonine-protein kinase</keyword>
<evidence type="ECO:0000256" key="4">
    <source>
        <dbReference type="ARBA" id="ARBA00022527"/>
    </source>
</evidence>
<comment type="caution">
    <text evidence="17">The sequence shown here is derived from an EMBL/GenBank/DDBJ whole genome shotgun (WGS) entry which is preliminary data.</text>
</comment>
<evidence type="ECO:0000256" key="1">
    <source>
        <dbReference type="ARBA" id="ARBA00004123"/>
    </source>
</evidence>
<dbReference type="Pfam" id="PF23593">
    <property type="entry name" value="HEAT_ATR"/>
    <property type="match status" value="1"/>
</dbReference>
<dbReference type="InterPro" id="IPR036940">
    <property type="entry name" value="PI3/4_kinase_cat_sf"/>
</dbReference>
<dbReference type="AlphaFoldDB" id="A0AAW0GYP8"/>
<evidence type="ECO:0000256" key="13">
    <source>
        <dbReference type="SAM" id="MobiDB-lite"/>
    </source>
</evidence>
<accession>A0AAW0GYP8</accession>
<dbReference type="EC" id="2.7.11.1" evidence="3"/>
<evidence type="ECO:0000256" key="12">
    <source>
        <dbReference type="ARBA" id="ARBA00048679"/>
    </source>
</evidence>
<organism evidence="17 18">
    <name type="scientific">Cerrena zonata</name>
    <dbReference type="NCBI Taxonomy" id="2478898"/>
    <lineage>
        <taxon>Eukaryota</taxon>
        <taxon>Fungi</taxon>
        <taxon>Dikarya</taxon>
        <taxon>Basidiomycota</taxon>
        <taxon>Agaricomycotina</taxon>
        <taxon>Agaricomycetes</taxon>
        <taxon>Polyporales</taxon>
        <taxon>Cerrenaceae</taxon>
        <taxon>Cerrena</taxon>
    </lineage>
</organism>
<keyword evidence="10" id="KW-0539">Nucleus</keyword>
<keyword evidence="5" id="KW-0808">Transferase</keyword>
<dbReference type="EMBL" id="JASBNA010000001">
    <property type="protein sequence ID" value="KAK7696228.1"/>
    <property type="molecule type" value="Genomic_DNA"/>
</dbReference>